<keyword evidence="1" id="KW-1133">Transmembrane helix</keyword>
<dbReference type="Proteomes" id="UP000077755">
    <property type="component" value="Chromosome 4"/>
</dbReference>
<gene>
    <name evidence="2" type="ORF">DCAR_0415648</name>
</gene>
<dbReference type="EMBL" id="CP093346">
    <property type="protein sequence ID" value="WOG96313.1"/>
    <property type="molecule type" value="Genomic_DNA"/>
</dbReference>
<accession>A0AAF1AUY1</accession>
<organism evidence="2 3">
    <name type="scientific">Daucus carota subsp. sativus</name>
    <name type="common">Carrot</name>
    <dbReference type="NCBI Taxonomy" id="79200"/>
    <lineage>
        <taxon>Eukaryota</taxon>
        <taxon>Viridiplantae</taxon>
        <taxon>Streptophyta</taxon>
        <taxon>Embryophyta</taxon>
        <taxon>Tracheophyta</taxon>
        <taxon>Spermatophyta</taxon>
        <taxon>Magnoliopsida</taxon>
        <taxon>eudicotyledons</taxon>
        <taxon>Gunneridae</taxon>
        <taxon>Pentapetalae</taxon>
        <taxon>asterids</taxon>
        <taxon>campanulids</taxon>
        <taxon>Apiales</taxon>
        <taxon>Apiaceae</taxon>
        <taxon>Apioideae</taxon>
        <taxon>Scandiceae</taxon>
        <taxon>Daucinae</taxon>
        <taxon>Daucus</taxon>
        <taxon>Daucus sect. Daucus</taxon>
    </lineage>
</organism>
<name>A0AAF1AUY1_DAUCS</name>
<evidence type="ECO:0000256" key="1">
    <source>
        <dbReference type="SAM" id="Phobius"/>
    </source>
</evidence>
<dbReference type="PANTHER" id="PTHR20961:SF5">
    <property type="entry name" value="GLYCOSYLTRANSFERASE-RELATED"/>
    <property type="match status" value="1"/>
</dbReference>
<feature type="transmembrane region" description="Helical" evidence="1">
    <location>
        <begin position="21"/>
        <end position="38"/>
    </location>
</feature>
<keyword evidence="1" id="KW-0472">Membrane</keyword>
<proteinExistence type="predicted"/>
<reference evidence="2" key="1">
    <citation type="journal article" date="2016" name="Nat. Genet.">
        <title>A high-quality carrot genome assembly provides new insights into carotenoid accumulation and asterid genome evolution.</title>
        <authorList>
            <person name="Iorizzo M."/>
            <person name="Ellison S."/>
            <person name="Senalik D."/>
            <person name="Zeng P."/>
            <person name="Satapoomin P."/>
            <person name="Huang J."/>
            <person name="Bowman M."/>
            <person name="Iovene M."/>
            <person name="Sanseverino W."/>
            <person name="Cavagnaro P."/>
            <person name="Yildiz M."/>
            <person name="Macko-Podgorni A."/>
            <person name="Moranska E."/>
            <person name="Grzebelus E."/>
            <person name="Grzebelus D."/>
            <person name="Ashrafi H."/>
            <person name="Zheng Z."/>
            <person name="Cheng S."/>
            <person name="Spooner D."/>
            <person name="Van Deynze A."/>
            <person name="Simon P."/>
        </authorList>
    </citation>
    <scope>NUCLEOTIDE SEQUENCE</scope>
    <source>
        <tissue evidence="2">Leaf</tissue>
    </source>
</reference>
<keyword evidence="3" id="KW-1185">Reference proteome</keyword>
<dbReference type="InterPro" id="IPR007657">
    <property type="entry name" value="Glycosyltransferase_61"/>
</dbReference>
<keyword evidence="1" id="KW-0812">Transmembrane</keyword>
<evidence type="ECO:0000313" key="2">
    <source>
        <dbReference type="EMBL" id="WOG96313.1"/>
    </source>
</evidence>
<protein>
    <submittedName>
        <fullName evidence="2">Uncharacterized protein</fullName>
    </submittedName>
</protein>
<sequence>MYNSIVDGSFSQHWQKKMRRGVFFGGLVLGFFICIYFTPYQGPLPFGADVTTRVKSRIVCHFTEPESDFCEMHGDIRILGNSSTIFIPDFRVADMFTKNNLSGIKPYARKTDEIALEHVRQFSFSQEMPRCTQNHRVPAILFSIGGYTGNYFHSFTDVVIPLYTTSRKFNGQVQFLLADKNGSWTTKFQVVLKKLSNYEAIDIDKEDGVHCFPSMIIGLKKYKELSIDPLTSPDYSMTNFREFLRSSYYLKREYAIRLGSKEKRRPRLLIISRKRTRTLMNEHELARSNISEVSQLVNSCDVLMGVHGAGLTNIVFLPKNAVFIQVLPIPSGDFERIARTSFGDPSETMNLRYLEYKISEKESSLIQKYPLDHEVFKNTHTIAEKGWFYFKSMYLENQNVKLDVLRFKTTLLEALQMLSM</sequence>
<dbReference type="AlphaFoldDB" id="A0AAF1AUY1"/>
<evidence type="ECO:0000313" key="3">
    <source>
        <dbReference type="Proteomes" id="UP000077755"/>
    </source>
</evidence>
<dbReference type="GO" id="GO:0016757">
    <property type="term" value="F:glycosyltransferase activity"/>
    <property type="evidence" value="ECO:0007669"/>
    <property type="project" value="InterPro"/>
</dbReference>
<reference evidence="2" key="2">
    <citation type="submission" date="2022-03" db="EMBL/GenBank/DDBJ databases">
        <title>Draft title - Genomic analysis of global carrot germplasm unveils the trajectory of domestication and the origin of high carotenoid orange carrot.</title>
        <authorList>
            <person name="Iorizzo M."/>
            <person name="Ellison S."/>
            <person name="Senalik D."/>
            <person name="Macko-Podgorni A."/>
            <person name="Grzebelus D."/>
            <person name="Bostan H."/>
            <person name="Rolling W."/>
            <person name="Curaba J."/>
            <person name="Simon P."/>
        </authorList>
    </citation>
    <scope>NUCLEOTIDE SEQUENCE</scope>
    <source>
        <tissue evidence="2">Leaf</tissue>
    </source>
</reference>
<dbReference type="PANTHER" id="PTHR20961">
    <property type="entry name" value="GLYCOSYLTRANSFERASE"/>
    <property type="match status" value="1"/>
</dbReference>